<evidence type="ECO:0000313" key="16">
    <source>
        <dbReference type="Proteomes" id="UP001392437"/>
    </source>
</evidence>
<dbReference type="EC" id="3.2.1.14" evidence="4"/>
<evidence type="ECO:0000256" key="7">
    <source>
        <dbReference type="ARBA" id="ARBA00022801"/>
    </source>
</evidence>
<evidence type="ECO:0000313" key="15">
    <source>
        <dbReference type="EMBL" id="KAK8096847.1"/>
    </source>
</evidence>
<evidence type="ECO:0000256" key="6">
    <source>
        <dbReference type="ARBA" id="ARBA00022729"/>
    </source>
</evidence>
<dbReference type="GO" id="GO:0006032">
    <property type="term" value="P:chitin catabolic process"/>
    <property type="evidence" value="ECO:0007669"/>
    <property type="project" value="UniProtKB-KW"/>
</dbReference>
<feature type="domain" description="GH18" evidence="14">
    <location>
        <begin position="48"/>
        <end position="413"/>
    </location>
</feature>
<keyword evidence="10 12" id="KW-0326">Glycosidase</keyword>
<dbReference type="PANTHER" id="PTHR11177">
    <property type="entry name" value="CHITINASE"/>
    <property type="match status" value="1"/>
</dbReference>
<feature type="chain" id="PRO_5043620477" description="chitinase" evidence="13">
    <location>
        <begin position="25"/>
        <end position="435"/>
    </location>
</feature>
<evidence type="ECO:0000256" key="11">
    <source>
        <dbReference type="ARBA" id="ARBA00023326"/>
    </source>
</evidence>
<dbReference type="InterPro" id="IPR050314">
    <property type="entry name" value="Glycosyl_Hydrlase_18"/>
</dbReference>
<dbReference type="GO" id="GO:0000272">
    <property type="term" value="P:polysaccharide catabolic process"/>
    <property type="evidence" value="ECO:0007669"/>
    <property type="project" value="UniProtKB-KW"/>
</dbReference>
<keyword evidence="8" id="KW-0146">Chitin degradation</keyword>
<dbReference type="Gene3D" id="3.20.20.80">
    <property type="entry name" value="Glycosidases"/>
    <property type="match status" value="1"/>
</dbReference>
<dbReference type="SMART" id="SM00636">
    <property type="entry name" value="Glyco_18"/>
    <property type="match status" value="1"/>
</dbReference>
<evidence type="ECO:0000256" key="5">
    <source>
        <dbReference type="ARBA" id="ARBA00022525"/>
    </source>
</evidence>
<dbReference type="InterPro" id="IPR001223">
    <property type="entry name" value="Glyco_hydro18_cat"/>
</dbReference>
<evidence type="ECO:0000256" key="4">
    <source>
        <dbReference type="ARBA" id="ARBA00012729"/>
    </source>
</evidence>
<dbReference type="FunFam" id="3.20.20.80:FF:000075">
    <property type="entry name" value="Sporulation-specific chitinase"/>
    <property type="match status" value="1"/>
</dbReference>
<keyword evidence="11" id="KW-0624">Polysaccharide degradation</keyword>
<reference evidence="15 16" key="1">
    <citation type="submission" date="2023-01" db="EMBL/GenBank/DDBJ databases">
        <title>Analysis of 21 Apiospora genomes using comparative genomics revels a genus with tremendous synthesis potential of carbohydrate active enzymes and secondary metabolites.</title>
        <authorList>
            <person name="Sorensen T."/>
        </authorList>
    </citation>
    <scope>NUCLEOTIDE SEQUENCE [LARGE SCALE GENOMIC DNA]</scope>
    <source>
        <strain evidence="15 16">CBS 117206</strain>
    </source>
</reference>
<dbReference type="InterPro" id="IPR011583">
    <property type="entry name" value="Chitinase_II/V-like_cat"/>
</dbReference>
<comment type="subcellular location">
    <subcellularLocation>
        <location evidence="2">Secreted</location>
    </subcellularLocation>
</comment>
<sequence length="435" mass="47705">MLMSKTFQLLATTCLSLYASVAHASPLTNTVDKRDGGYEKLGLFRELYADALYSPYRGIYARNYKPQSLPANKITNVLYAFANFQDDGTVIPSDSWADVEIHWDGDSWNDPAGYAYGCVKQLFKLKKANRNMKVLLSIGGWTYSLDGRFARAVSTDAKRQQFAKSSVALMKDWGFDGIDIDWEYPTNEQEASDMVALFAAIRAELDSYSERNKLDYHFLLTAAVPAGPKNYNIMKLADMAKYLDTFNLMAYDYAGSFSDATGHQANLYPDQGNEKATPFSTDRAVTDYIAAGVPANKIVMGMPLYGRAFEATAGAGQSFSGIGEGSWEQGIWDYKVLPKAGAVVTKDDKVGATYSYDAAKREFISYDTPDMVKAKVTYATGKGLGGSMFWEASGDKEGADSLIGTSAAALGSLKTSQNNLKYPDSKYPNIAQNLI</sequence>
<accession>A0AAW0QFR9</accession>
<name>A0AAW0QFR9_9PEZI</name>
<dbReference type="FunFam" id="3.10.50.10:FF:000005">
    <property type="entry name" value="Endochitinase B1"/>
    <property type="match status" value="1"/>
</dbReference>
<evidence type="ECO:0000256" key="12">
    <source>
        <dbReference type="RuleBase" id="RU000489"/>
    </source>
</evidence>
<comment type="caution">
    <text evidence="15">The sequence shown here is derived from an EMBL/GenBank/DDBJ whole genome shotgun (WGS) entry which is preliminary data.</text>
</comment>
<comment type="catalytic activity">
    <reaction evidence="1">
        <text>Random endo-hydrolysis of N-acetyl-beta-D-glucosaminide (1-&gt;4)-beta-linkages in chitin and chitodextrins.</text>
        <dbReference type="EC" id="3.2.1.14"/>
    </reaction>
</comment>
<keyword evidence="16" id="KW-1185">Reference proteome</keyword>
<dbReference type="InterPro" id="IPR001579">
    <property type="entry name" value="Glyco_hydro_18_chit_AS"/>
</dbReference>
<dbReference type="InterPro" id="IPR017853">
    <property type="entry name" value="GH"/>
</dbReference>
<dbReference type="SUPFAM" id="SSF51445">
    <property type="entry name" value="(Trans)glycosidases"/>
    <property type="match status" value="1"/>
</dbReference>
<evidence type="ECO:0000256" key="10">
    <source>
        <dbReference type="ARBA" id="ARBA00023295"/>
    </source>
</evidence>
<dbReference type="AlphaFoldDB" id="A0AAW0QFR9"/>
<keyword evidence="9" id="KW-0119">Carbohydrate metabolism</keyword>
<proteinExistence type="inferred from homology"/>
<dbReference type="PANTHER" id="PTHR11177:SF365">
    <property type="entry name" value="ENDOCHITINASE B"/>
    <property type="match status" value="1"/>
</dbReference>
<protein>
    <recommendedName>
        <fullName evidence="4">chitinase</fullName>
        <ecNumber evidence="4">3.2.1.14</ecNumber>
    </recommendedName>
</protein>
<organism evidence="15 16">
    <name type="scientific">Apiospora kogelbergensis</name>
    <dbReference type="NCBI Taxonomy" id="1337665"/>
    <lineage>
        <taxon>Eukaryota</taxon>
        <taxon>Fungi</taxon>
        <taxon>Dikarya</taxon>
        <taxon>Ascomycota</taxon>
        <taxon>Pezizomycotina</taxon>
        <taxon>Sordariomycetes</taxon>
        <taxon>Xylariomycetidae</taxon>
        <taxon>Amphisphaeriales</taxon>
        <taxon>Apiosporaceae</taxon>
        <taxon>Apiospora</taxon>
    </lineage>
</organism>
<evidence type="ECO:0000256" key="2">
    <source>
        <dbReference type="ARBA" id="ARBA00004613"/>
    </source>
</evidence>
<dbReference type="Pfam" id="PF00704">
    <property type="entry name" value="Glyco_hydro_18"/>
    <property type="match status" value="1"/>
</dbReference>
<dbReference type="InterPro" id="IPR029070">
    <property type="entry name" value="Chitinase_insertion_sf"/>
</dbReference>
<keyword evidence="5" id="KW-0964">Secreted</keyword>
<dbReference type="CDD" id="cd06548">
    <property type="entry name" value="GH18_chitinase"/>
    <property type="match status" value="1"/>
</dbReference>
<dbReference type="SUPFAM" id="SSF54556">
    <property type="entry name" value="Chitinase insertion domain"/>
    <property type="match status" value="1"/>
</dbReference>
<dbReference type="Gene3D" id="3.10.50.10">
    <property type="match status" value="1"/>
</dbReference>
<evidence type="ECO:0000259" key="14">
    <source>
        <dbReference type="PROSITE" id="PS51910"/>
    </source>
</evidence>
<dbReference type="EMBL" id="JAQQWP010000010">
    <property type="protein sequence ID" value="KAK8096847.1"/>
    <property type="molecule type" value="Genomic_DNA"/>
</dbReference>
<dbReference type="Proteomes" id="UP001392437">
    <property type="component" value="Unassembled WGS sequence"/>
</dbReference>
<feature type="signal peptide" evidence="13">
    <location>
        <begin position="1"/>
        <end position="24"/>
    </location>
</feature>
<evidence type="ECO:0000256" key="3">
    <source>
        <dbReference type="ARBA" id="ARBA00008682"/>
    </source>
</evidence>
<evidence type="ECO:0000256" key="8">
    <source>
        <dbReference type="ARBA" id="ARBA00023024"/>
    </source>
</evidence>
<dbReference type="GO" id="GO:0008843">
    <property type="term" value="F:endochitinase activity"/>
    <property type="evidence" value="ECO:0007669"/>
    <property type="project" value="UniProtKB-EC"/>
</dbReference>
<keyword evidence="7 12" id="KW-0378">Hydrolase</keyword>
<dbReference type="GO" id="GO:0008061">
    <property type="term" value="F:chitin binding"/>
    <property type="evidence" value="ECO:0007669"/>
    <property type="project" value="InterPro"/>
</dbReference>
<evidence type="ECO:0000256" key="1">
    <source>
        <dbReference type="ARBA" id="ARBA00000822"/>
    </source>
</evidence>
<keyword evidence="6 13" id="KW-0732">Signal</keyword>
<dbReference type="PROSITE" id="PS01095">
    <property type="entry name" value="GH18_1"/>
    <property type="match status" value="1"/>
</dbReference>
<comment type="similarity">
    <text evidence="3">Belongs to the glycosyl hydrolase 18 family. Chitinase class V subfamily.</text>
</comment>
<dbReference type="PROSITE" id="PS51910">
    <property type="entry name" value="GH18_2"/>
    <property type="match status" value="1"/>
</dbReference>
<evidence type="ECO:0000256" key="13">
    <source>
        <dbReference type="SAM" id="SignalP"/>
    </source>
</evidence>
<gene>
    <name evidence="15" type="ORF">PG999_012791</name>
</gene>
<dbReference type="GO" id="GO:0005576">
    <property type="term" value="C:extracellular region"/>
    <property type="evidence" value="ECO:0007669"/>
    <property type="project" value="UniProtKB-SubCell"/>
</dbReference>
<evidence type="ECO:0000256" key="9">
    <source>
        <dbReference type="ARBA" id="ARBA00023277"/>
    </source>
</evidence>